<feature type="compositionally biased region" description="Low complexity" evidence="1">
    <location>
        <begin position="130"/>
        <end position="145"/>
    </location>
</feature>
<evidence type="ECO:0000256" key="1">
    <source>
        <dbReference type="SAM" id="MobiDB-lite"/>
    </source>
</evidence>
<protein>
    <submittedName>
        <fullName evidence="2">Uncharacterized protein</fullName>
    </submittedName>
</protein>
<dbReference type="AlphaFoldDB" id="A0A9P5PVK1"/>
<feature type="compositionally biased region" description="Polar residues" evidence="1">
    <location>
        <begin position="270"/>
        <end position="282"/>
    </location>
</feature>
<feature type="compositionally biased region" description="Polar residues" evidence="1">
    <location>
        <begin position="173"/>
        <end position="194"/>
    </location>
</feature>
<dbReference type="EMBL" id="JADNRY010000019">
    <property type="protein sequence ID" value="KAF9073259.1"/>
    <property type="molecule type" value="Genomic_DNA"/>
</dbReference>
<accession>A0A9P5PVK1</accession>
<sequence>MSSATPNKRLQLKTSDLADFFRGSSTGLSSTNSGRSTTLIDENRLSTSSSPSRKRSTRIPFIGRPRKKSVHSDVAPSVASEARESRSSVATGSGSILEQPNSVVALHASTSQHSLHSTSLGSKIVARFTPSKSRSSSKPQSRKSQLSAKTQEELSDYTSDSLVSPSLAPRSPSIDSKFSRVSRSSTPRASQANEKASGGGGLHPQPTITVSRPPVDNLDNMDQYEDLFTKPPRRIKQKPVPVDTRPLASLSREPPLRDTLCPSPPPSAISLATPTISRTPSVSARAPAPTAADIIRRSATISRMHKLSYSPAPSPSDSNNVPIPGSSSSIRRGTA</sequence>
<gene>
    <name evidence="2" type="ORF">BDP27DRAFT_1417390</name>
</gene>
<feature type="region of interest" description="Disordered" evidence="1">
    <location>
        <begin position="21"/>
        <end position="335"/>
    </location>
</feature>
<feature type="compositionally biased region" description="Polar residues" evidence="1">
    <location>
        <begin position="315"/>
        <end position="335"/>
    </location>
</feature>
<evidence type="ECO:0000313" key="3">
    <source>
        <dbReference type="Proteomes" id="UP000772434"/>
    </source>
</evidence>
<feature type="compositionally biased region" description="Low complexity" evidence="1">
    <location>
        <begin position="22"/>
        <end position="51"/>
    </location>
</feature>
<feature type="compositionally biased region" description="Polar residues" evidence="1">
    <location>
        <begin position="91"/>
        <end position="102"/>
    </location>
</feature>
<organism evidence="2 3">
    <name type="scientific">Rhodocollybia butyracea</name>
    <dbReference type="NCBI Taxonomy" id="206335"/>
    <lineage>
        <taxon>Eukaryota</taxon>
        <taxon>Fungi</taxon>
        <taxon>Dikarya</taxon>
        <taxon>Basidiomycota</taxon>
        <taxon>Agaricomycotina</taxon>
        <taxon>Agaricomycetes</taxon>
        <taxon>Agaricomycetidae</taxon>
        <taxon>Agaricales</taxon>
        <taxon>Marasmiineae</taxon>
        <taxon>Omphalotaceae</taxon>
        <taxon>Rhodocollybia</taxon>
    </lineage>
</organism>
<dbReference type="OrthoDB" id="2804750at2759"/>
<feature type="compositionally biased region" description="Low complexity" evidence="1">
    <location>
        <begin position="105"/>
        <end position="122"/>
    </location>
</feature>
<name>A0A9P5PVK1_9AGAR</name>
<reference evidence="2" key="1">
    <citation type="submission" date="2020-11" db="EMBL/GenBank/DDBJ databases">
        <authorList>
            <consortium name="DOE Joint Genome Institute"/>
            <person name="Ahrendt S."/>
            <person name="Riley R."/>
            <person name="Andreopoulos W."/>
            <person name="Labutti K."/>
            <person name="Pangilinan J."/>
            <person name="Ruiz-Duenas F.J."/>
            <person name="Barrasa J.M."/>
            <person name="Sanchez-Garcia M."/>
            <person name="Camarero S."/>
            <person name="Miyauchi S."/>
            <person name="Serrano A."/>
            <person name="Linde D."/>
            <person name="Babiker R."/>
            <person name="Drula E."/>
            <person name="Ayuso-Fernandez I."/>
            <person name="Pacheco R."/>
            <person name="Padilla G."/>
            <person name="Ferreira P."/>
            <person name="Barriuso J."/>
            <person name="Kellner H."/>
            <person name="Castanera R."/>
            <person name="Alfaro M."/>
            <person name="Ramirez L."/>
            <person name="Pisabarro A.G."/>
            <person name="Kuo A."/>
            <person name="Tritt A."/>
            <person name="Lipzen A."/>
            <person name="He G."/>
            <person name="Yan M."/>
            <person name="Ng V."/>
            <person name="Cullen D."/>
            <person name="Martin F."/>
            <person name="Rosso M.-N."/>
            <person name="Henrissat B."/>
            <person name="Hibbett D."/>
            <person name="Martinez A.T."/>
            <person name="Grigoriev I.V."/>
        </authorList>
    </citation>
    <scope>NUCLEOTIDE SEQUENCE</scope>
    <source>
        <strain evidence="2">AH 40177</strain>
    </source>
</reference>
<keyword evidence="3" id="KW-1185">Reference proteome</keyword>
<comment type="caution">
    <text evidence="2">The sequence shown here is derived from an EMBL/GenBank/DDBJ whole genome shotgun (WGS) entry which is preliminary data.</text>
</comment>
<proteinExistence type="predicted"/>
<dbReference type="Proteomes" id="UP000772434">
    <property type="component" value="Unassembled WGS sequence"/>
</dbReference>
<evidence type="ECO:0000313" key="2">
    <source>
        <dbReference type="EMBL" id="KAF9073259.1"/>
    </source>
</evidence>